<protein>
    <recommendedName>
        <fullName evidence="6">WAT1-related protein</fullName>
    </recommendedName>
</protein>
<dbReference type="InterPro" id="IPR037185">
    <property type="entry name" value="EmrE-like"/>
</dbReference>
<proteinExistence type="inferred from homology"/>
<dbReference type="InterPro" id="IPR030184">
    <property type="entry name" value="WAT1-related"/>
</dbReference>
<dbReference type="GO" id="GO:0022857">
    <property type="term" value="F:transmembrane transporter activity"/>
    <property type="evidence" value="ECO:0007669"/>
    <property type="project" value="InterPro"/>
</dbReference>
<feature type="transmembrane region" description="Helical" evidence="6">
    <location>
        <begin position="354"/>
        <end position="375"/>
    </location>
</feature>
<comment type="similarity">
    <text evidence="2 6">Belongs to the drug/metabolite transporter (DMT) superfamily. Plant drug/metabolite exporter (P-DME) (TC 2.A.7.4) family.</text>
</comment>
<dbReference type="AlphaFoldDB" id="A0AAV6JFA3"/>
<feature type="domain" description="EamA" evidence="7">
    <location>
        <begin position="192"/>
        <end position="331"/>
    </location>
</feature>
<keyword evidence="9" id="KW-1185">Reference proteome</keyword>
<feature type="transmembrane region" description="Helical" evidence="6">
    <location>
        <begin position="188"/>
        <end position="210"/>
    </location>
</feature>
<evidence type="ECO:0000313" key="9">
    <source>
        <dbReference type="Proteomes" id="UP000823749"/>
    </source>
</evidence>
<organism evidence="8 9">
    <name type="scientific">Rhododendron griersonianum</name>
    <dbReference type="NCBI Taxonomy" id="479676"/>
    <lineage>
        <taxon>Eukaryota</taxon>
        <taxon>Viridiplantae</taxon>
        <taxon>Streptophyta</taxon>
        <taxon>Embryophyta</taxon>
        <taxon>Tracheophyta</taxon>
        <taxon>Spermatophyta</taxon>
        <taxon>Magnoliopsida</taxon>
        <taxon>eudicotyledons</taxon>
        <taxon>Gunneridae</taxon>
        <taxon>Pentapetalae</taxon>
        <taxon>asterids</taxon>
        <taxon>Ericales</taxon>
        <taxon>Ericaceae</taxon>
        <taxon>Ericoideae</taxon>
        <taxon>Rhodoreae</taxon>
        <taxon>Rhododendron</taxon>
    </lineage>
</organism>
<dbReference type="Pfam" id="PF00892">
    <property type="entry name" value="EamA"/>
    <property type="match status" value="2"/>
</dbReference>
<evidence type="ECO:0000313" key="8">
    <source>
        <dbReference type="EMBL" id="KAG5539871.1"/>
    </source>
</evidence>
<dbReference type="GO" id="GO:0016020">
    <property type="term" value="C:membrane"/>
    <property type="evidence" value="ECO:0007669"/>
    <property type="project" value="UniProtKB-SubCell"/>
</dbReference>
<feature type="transmembrane region" description="Helical" evidence="6">
    <location>
        <begin position="142"/>
        <end position="160"/>
    </location>
</feature>
<evidence type="ECO:0000259" key="7">
    <source>
        <dbReference type="Pfam" id="PF00892"/>
    </source>
</evidence>
<feature type="transmembrane region" description="Helical" evidence="6">
    <location>
        <begin position="47"/>
        <end position="67"/>
    </location>
</feature>
<evidence type="ECO:0000256" key="6">
    <source>
        <dbReference type="RuleBase" id="RU363077"/>
    </source>
</evidence>
<keyword evidence="3 6" id="KW-0812">Transmembrane</keyword>
<dbReference type="PANTHER" id="PTHR31218">
    <property type="entry name" value="WAT1-RELATED PROTEIN"/>
    <property type="match status" value="1"/>
</dbReference>
<comment type="caution">
    <text evidence="8">The sequence shown here is derived from an EMBL/GenBank/DDBJ whole genome shotgun (WGS) entry which is preliminary data.</text>
</comment>
<evidence type="ECO:0000256" key="2">
    <source>
        <dbReference type="ARBA" id="ARBA00007635"/>
    </source>
</evidence>
<gene>
    <name evidence="8" type="ORF">RHGRI_020178</name>
</gene>
<feature type="domain" description="EamA" evidence="7">
    <location>
        <begin position="19"/>
        <end position="157"/>
    </location>
</feature>
<dbReference type="Proteomes" id="UP000823749">
    <property type="component" value="Chromosome 7"/>
</dbReference>
<feature type="transmembrane region" description="Helical" evidence="6">
    <location>
        <begin position="259"/>
        <end position="280"/>
    </location>
</feature>
<feature type="transmembrane region" description="Helical" evidence="6">
    <location>
        <begin position="312"/>
        <end position="333"/>
    </location>
</feature>
<accession>A0AAV6JFA3</accession>
<evidence type="ECO:0000256" key="4">
    <source>
        <dbReference type="ARBA" id="ARBA00022989"/>
    </source>
</evidence>
<reference evidence="8" key="1">
    <citation type="submission" date="2020-08" db="EMBL/GenBank/DDBJ databases">
        <title>Plant Genome Project.</title>
        <authorList>
            <person name="Zhang R.-G."/>
        </authorList>
    </citation>
    <scope>NUCLEOTIDE SEQUENCE</scope>
    <source>
        <strain evidence="8">WSP0</strain>
        <tissue evidence="8">Leaf</tissue>
    </source>
</reference>
<evidence type="ECO:0000256" key="3">
    <source>
        <dbReference type="ARBA" id="ARBA00022692"/>
    </source>
</evidence>
<feature type="transmembrane region" description="Helical" evidence="6">
    <location>
        <begin position="222"/>
        <end position="239"/>
    </location>
</feature>
<name>A0AAV6JFA3_9ERIC</name>
<dbReference type="InterPro" id="IPR000620">
    <property type="entry name" value="EamA_dom"/>
</dbReference>
<feature type="transmembrane region" description="Helical" evidence="6">
    <location>
        <begin position="287"/>
        <end position="306"/>
    </location>
</feature>
<sequence length="404" mass="43895">MEGEIQKRVVLEDITIIGGLLLVQFVYAGNSVLLSYLMSLGLNPLTIVIFTALSTFLVLSPLSFCFERSKWPKKLCLKLLVQLVFIAIGGVTLFQSLYLKGIKLTSPAMATAMPNLAPGLIFVIAAAFRLEKLKLSCMYSRVKIVGTLMCVTGAVTMSIMQSTMHDDPTGKDSQLRLSPPATGNVFDIQKIIGCLYLMAAVLALSSNIVLQAATLSDFPAPISMCAITSLIGAVITSMVELIQDHHFDIGWPIVSVRDIIGFSLLGGIVSGGCFSFNGWAMKKRGPVLVAMFSPVATVVSVILSFLTTGEYITLGSVFGMVLMFTGLYFFLWAKRKEDFTVRVGDGDKDRDGSEIMAVYLVGFCAFWTVILSAVATRIRCGAVAYRCFASRGQSPPCQWRFALE</sequence>
<feature type="transmembrane region" description="Helical" evidence="6">
    <location>
        <begin position="79"/>
        <end position="99"/>
    </location>
</feature>
<evidence type="ECO:0000256" key="5">
    <source>
        <dbReference type="ARBA" id="ARBA00023136"/>
    </source>
</evidence>
<dbReference type="SUPFAM" id="SSF103481">
    <property type="entry name" value="Multidrug resistance efflux transporter EmrE"/>
    <property type="match status" value="1"/>
</dbReference>
<keyword evidence="4 6" id="KW-1133">Transmembrane helix</keyword>
<feature type="transmembrane region" description="Helical" evidence="6">
    <location>
        <begin position="111"/>
        <end position="130"/>
    </location>
</feature>
<comment type="subcellular location">
    <subcellularLocation>
        <location evidence="1 6">Membrane</location>
        <topology evidence="1 6">Multi-pass membrane protein</topology>
    </subcellularLocation>
</comment>
<evidence type="ECO:0000256" key="1">
    <source>
        <dbReference type="ARBA" id="ARBA00004141"/>
    </source>
</evidence>
<dbReference type="EMBL" id="JACTNZ010000007">
    <property type="protein sequence ID" value="KAG5539871.1"/>
    <property type="molecule type" value="Genomic_DNA"/>
</dbReference>
<keyword evidence="5 6" id="KW-0472">Membrane</keyword>